<dbReference type="SUPFAM" id="SSF55120">
    <property type="entry name" value="Pseudouridine synthase"/>
    <property type="match status" value="1"/>
</dbReference>
<feature type="region of interest" description="Disordered" evidence="4">
    <location>
        <begin position="374"/>
        <end position="403"/>
    </location>
</feature>
<dbReference type="PANTHER" id="PTHR13326:SF21">
    <property type="entry name" value="PSEUDOURIDYLATE SYNTHASE PUS7L"/>
    <property type="match status" value="1"/>
</dbReference>
<dbReference type="InterPro" id="IPR020103">
    <property type="entry name" value="PsdUridine_synth_cat_dom_sf"/>
</dbReference>
<name>A0A813KBN2_POLGL</name>
<evidence type="ECO:0000256" key="1">
    <source>
        <dbReference type="ARBA" id="ARBA00007953"/>
    </source>
</evidence>
<evidence type="ECO:0000313" key="7">
    <source>
        <dbReference type="Proteomes" id="UP000626109"/>
    </source>
</evidence>
<gene>
    <name evidence="6" type="ORF">PGLA2088_LOCUS31063</name>
</gene>
<accession>A0A813KBN2</accession>
<protein>
    <recommendedName>
        <fullName evidence="5">TRUD domain-containing protein</fullName>
    </recommendedName>
</protein>
<evidence type="ECO:0000256" key="2">
    <source>
        <dbReference type="ARBA" id="ARBA00022694"/>
    </source>
</evidence>
<organism evidence="6 7">
    <name type="scientific">Polarella glacialis</name>
    <name type="common">Dinoflagellate</name>
    <dbReference type="NCBI Taxonomy" id="89957"/>
    <lineage>
        <taxon>Eukaryota</taxon>
        <taxon>Sar</taxon>
        <taxon>Alveolata</taxon>
        <taxon>Dinophyceae</taxon>
        <taxon>Suessiales</taxon>
        <taxon>Suessiaceae</taxon>
        <taxon>Polarella</taxon>
    </lineage>
</organism>
<feature type="compositionally biased region" description="Basic and acidic residues" evidence="4">
    <location>
        <begin position="240"/>
        <end position="252"/>
    </location>
</feature>
<evidence type="ECO:0000256" key="3">
    <source>
        <dbReference type="ARBA" id="ARBA00023235"/>
    </source>
</evidence>
<reference evidence="6" key="1">
    <citation type="submission" date="2021-02" db="EMBL/GenBank/DDBJ databases">
        <authorList>
            <person name="Dougan E. K."/>
            <person name="Rhodes N."/>
            <person name="Thang M."/>
            <person name="Chan C."/>
        </authorList>
    </citation>
    <scope>NUCLEOTIDE SEQUENCE</scope>
</reference>
<dbReference type="EMBL" id="CAJNNW010029143">
    <property type="protein sequence ID" value="CAE8699197.1"/>
    <property type="molecule type" value="Genomic_DNA"/>
</dbReference>
<dbReference type="InterPro" id="IPR001656">
    <property type="entry name" value="PsdUridine_synth_TruD"/>
</dbReference>
<feature type="region of interest" description="Disordered" evidence="4">
    <location>
        <begin position="210"/>
        <end position="273"/>
    </location>
</feature>
<dbReference type="PIRSF" id="PIRSF037016">
    <property type="entry name" value="Pseudouridin_synth_euk_prd"/>
    <property type="match status" value="1"/>
</dbReference>
<comment type="similarity">
    <text evidence="1">Belongs to the pseudouridine synthase TruD family.</text>
</comment>
<dbReference type="PANTHER" id="PTHR13326">
    <property type="entry name" value="TRNA PSEUDOURIDINE SYNTHASE D"/>
    <property type="match status" value="1"/>
</dbReference>
<dbReference type="CDD" id="cd02576">
    <property type="entry name" value="PseudoU_synth_ScPUS7"/>
    <property type="match status" value="1"/>
</dbReference>
<evidence type="ECO:0000256" key="4">
    <source>
        <dbReference type="SAM" id="MobiDB-lite"/>
    </source>
</evidence>
<dbReference type="GO" id="GO:0005634">
    <property type="term" value="C:nucleus"/>
    <property type="evidence" value="ECO:0007669"/>
    <property type="project" value="TreeGrafter"/>
</dbReference>
<feature type="compositionally biased region" description="Acidic residues" evidence="4">
    <location>
        <begin position="382"/>
        <end position="398"/>
    </location>
</feature>
<dbReference type="PROSITE" id="PS50984">
    <property type="entry name" value="TRUD"/>
    <property type="match status" value="1"/>
</dbReference>
<dbReference type="AlphaFoldDB" id="A0A813KBN2"/>
<dbReference type="InterPro" id="IPR011760">
    <property type="entry name" value="PsdUridine_synth_TruD_insert"/>
</dbReference>
<dbReference type="GO" id="GO:0001522">
    <property type="term" value="P:pseudouridine synthesis"/>
    <property type="evidence" value="ECO:0007669"/>
    <property type="project" value="InterPro"/>
</dbReference>
<feature type="domain" description="TRUD" evidence="5">
    <location>
        <begin position="137"/>
        <end position="476"/>
    </location>
</feature>
<dbReference type="Pfam" id="PF01142">
    <property type="entry name" value="TruD"/>
    <property type="match status" value="2"/>
</dbReference>
<evidence type="ECO:0000313" key="6">
    <source>
        <dbReference type="EMBL" id="CAE8699197.1"/>
    </source>
</evidence>
<evidence type="ECO:0000259" key="5">
    <source>
        <dbReference type="PROSITE" id="PS50984"/>
    </source>
</evidence>
<dbReference type="InterPro" id="IPR020119">
    <property type="entry name" value="PsdUridine_synth_TruD_CS"/>
</dbReference>
<comment type="caution">
    <text evidence="6">The sequence shown here is derived from an EMBL/GenBank/DDBJ whole genome shotgun (WGS) entry which is preliminary data.</text>
</comment>
<keyword evidence="3" id="KW-0413">Isomerase</keyword>
<dbReference type="GO" id="GO:0009982">
    <property type="term" value="F:pseudouridine synthase activity"/>
    <property type="evidence" value="ECO:0007669"/>
    <property type="project" value="InterPro"/>
</dbReference>
<dbReference type="InterPro" id="IPR042214">
    <property type="entry name" value="TruD_catalytic"/>
</dbReference>
<sequence length="586" mass="62519">DRPDYLYFRLYKENCDTGEAVNSIASCVGRSVKQFTFAGTKDKRASTVQQICAHRLPADQLRRTVLHRLWDKRVRISDLEYRSDRLRLGNLRGNRFKVVLRDVPVPIAVAAAAGGAPGSAEAKDVLGQAFDTVKETGFLNYFGLQRFGTREIRTHTVGSAIISSRWKEAVHLILGDAGKSGASASTSAKRPAEDAAEIAAEAAGQVAKVARTASAKDESIDMPPVTKDESESGSSLAGAAEEKMVETQKEDASLPDAVSKGDKGKGGGKGGGKREAVQAAQRLFIETGNAQQALDLMPRSGAHLERCILGALARGLAPAEALQQLPHQAVSLYAHAAQSLVWNAVLSQRIQQFGRQPVVGDLVFADKASGDSANAESADAFEAGEDAGGEDAESEDDGDSFRGLPSVRVLASPEEVAAAKFCDVVLPMPGSEVQYPENMKKAYEEIAEKLMGLRLADFENSTLVPLTGSYRAICVYPGDLTWRAVLPDELNSKSGPGGGGLIESDVGRLLRERPPIPDQNSGSEVLVEVPVEGGCSEDTPEVAQKEQEEPEKAAVVFSCVLPPSAYLTMMLREVMKQSTASSYLSG</sequence>
<proteinExistence type="inferred from homology"/>
<dbReference type="Gene3D" id="3.30.2350.20">
    <property type="entry name" value="TruD, catalytic domain"/>
    <property type="match status" value="2"/>
</dbReference>
<keyword evidence="2" id="KW-0819">tRNA processing</keyword>
<dbReference type="GO" id="GO:0008033">
    <property type="term" value="P:tRNA processing"/>
    <property type="evidence" value="ECO:0007669"/>
    <property type="project" value="UniProtKB-KW"/>
</dbReference>
<dbReference type="Proteomes" id="UP000626109">
    <property type="component" value="Unassembled WGS sequence"/>
</dbReference>
<feature type="non-terminal residue" evidence="6">
    <location>
        <position position="586"/>
    </location>
</feature>
<dbReference type="GO" id="GO:0003723">
    <property type="term" value="F:RNA binding"/>
    <property type="evidence" value="ECO:0007669"/>
    <property type="project" value="InterPro"/>
</dbReference>
<dbReference type="PROSITE" id="PS01268">
    <property type="entry name" value="UPF0024"/>
    <property type="match status" value="1"/>
</dbReference>